<dbReference type="PROSITE" id="PS00995">
    <property type="entry name" value="TCP1_3"/>
    <property type="match status" value="1"/>
</dbReference>
<dbReference type="PANTHER" id="PTHR12639:SF6">
    <property type="entry name" value="VITAMIN K-DEPENDENT GAMMA-CARBOXYLASE"/>
    <property type="match status" value="1"/>
</dbReference>
<dbReference type="PROSITE" id="PS00018">
    <property type="entry name" value="EF_HAND_1"/>
    <property type="match status" value="1"/>
</dbReference>
<keyword evidence="11" id="KW-1015">Disulfide bond</keyword>
<evidence type="ECO:0000256" key="18">
    <source>
        <dbReference type="SAM" id="Phobius"/>
    </source>
</evidence>
<dbReference type="InterPro" id="IPR007782">
    <property type="entry name" value="VKG_COase"/>
</dbReference>
<evidence type="ECO:0000256" key="3">
    <source>
        <dbReference type="ARBA" id="ARBA00008020"/>
    </source>
</evidence>
<evidence type="ECO:0000256" key="13">
    <source>
        <dbReference type="ARBA" id="ARBA00023239"/>
    </source>
</evidence>
<sequence length="1547" mass="177487">MPSVGTLAFDEFGRPVIILRGQDSKKRLFGIEAHKSHILAAKAVANTLKTSLGPRGMDKCMVSPDGDITITNDGATILSMMHVENEIGKLLVQLSKSQDDEIGDGTTGVVVLAGALLEQAEALLDKGIHPIRIADGYELAAKIALDHLDKIAESYPLDLKKLDPLINTAMTTLGSKIINRCQYQMAEIAVSAIMNVADMERRDVNFELIKVQGKVGGRLEDTILVKGVVIDKTFSHPQMPKEVRDAKIAILTCPFEPPKPKTKHKLDITNVEDYKKLREYEKEKFSEMIKSIKDSGANLVICQWGFDDEANHLLLSQDLPAVRWVGGPEIELIAIATGGRIVPRFQELTSEKLGFAGHVYELDFGTTGDHMLCIEKCAKSNTCTIFVRGGNKMIVEEAKRALHDALCVVRNLVRDNRIVYGGGACEISCAIEVAKEANKIPTIEQYAIRAFADALESVPLALAENSGFSPIKLVSDVKSQQIAQNNSRLGIDCLNKGTNDMKAQSVIETLIGKRQQISLATQLVRMILKIDDIRLPAVSTHFRLIFTIDMGSNASIMPQQEDLQTICQQTGFTAKEVQRLYSRFKILDKNNCEFLTRENLLCISEVNINPLGKRLIDVIMEDYGENNKIDFQQFIFLLAKFRRAKFKSSVTEFNTRNSKLRFLFDMYDRNHDMKIDRNELLEVLKMMVGGNVHDDQIEMIADHTINELDKDGDKSITFEEFCKTLERIDADDKMSMKFLNKSSYLMGPKKQQELSTMRRLFGFEMVDFQSWSSFVKLMNRPEDPSSLAAFRILFGILMMLDIPQERGMSHADLYYPNEDRECQFPLFNFLVPFRAEYMVVIYFIMFLGAVGITLGLFYRCSAIIFAITYWYIFLLDKTSWNNHSYLYGLLGFQLIFFDAHHYCSIDGLLFRKKIRNSHVPLWNYTLLRYQIFLVYFIAGLKKTEWDWVAGYSMDSLGDHWVFSPFRTFMTIEQITWLLVHVCGLLFDLFIGFALFFDRSRPIAIVFCAAFHTMNSQMFNIGMFPYTMLATIPVFFHNNWLRKFVNCVLPKFLYKEESVQYSSSCLYSKEEIKPEESKTSSLKSAIANATSVKNAPVKATFRHKMLTIFALLYLTEQAFLPYSHFITKGYNNWTNGLYGYSWDMMVHSWHTQHVKITFIDKSTDEVHYLKPTAWASAKRWSSHADMIVQYAQCIKGKLKEHNYDDVEIRFDIWRSMNGRFNQRQIDPRIDLLSADAKWSTFEDTPWLQPLLTNLSDWRTRMQKIENKLSSKDQNVLVTFVADFPGLFLENYIPPDLNTTIEVLEGQIIVELISLKKNITLNVGENTSVPNGDYHNVYTVSSTPSCYMYVYLNQSDADIVQLWDRFYNLTDRLLNETIVRNRPLHSDKEEADLVRVSYENVFEELRHKTIHELLEIPIDYKIHNKNETSTNWTNIRLQFETSMNRSIVKRLDLKVKVQERTLRVFKTFMNRKKKQFLRCYHIVKVALKSIIFRKDFMQLVDDEINNVDDESGSNAIVTEESPPQSSSKSSSSKKTSSTNGKTKKKQIKK</sequence>
<accession>A0A819BQ29</accession>
<evidence type="ECO:0000256" key="5">
    <source>
        <dbReference type="ARBA" id="ARBA00022692"/>
    </source>
</evidence>
<evidence type="ECO:0000256" key="1">
    <source>
        <dbReference type="ARBA" id="ARBA00004127"/>
    </source>
</evidence>
<evidence type="ECO:0000256" key="7">
    <source>
        <dbReference type="ARBA" id="ARBA00022837"/>
    </source>
</evidence>
<dbReference type="Pfam" id="PF22777">
    <property type="entry name" value="VKGC_lumenal_dom"/>
    <property type="match status" value="1"/>
</dbReference>
<feature type="region of interest" description="Disordered" evidence="17">
    <location>
        <begin position="1506"/>
        <end position="1547"/>
    </location>
</feature>
<dbReference type="InterPro" id="IPR027409">
    <property type="entry name" value="GroEL-like_apical_dom_sf"/>
</dbReference>
<dbReference type="SUPFAM" id="SSF47473">
    <property type="entry name" value="EF-hand"/>
    <property type="match status" value="1"/>
</dbReference>
<dbReference type="InterPro" id="IPR011992">
    <property type="entry name" value="EF-hand-dom_pair"/>
</dbReference>
<dbReference type="SUPFAM" id="SSF54849">
    <property type="entry name" value="GroEL-intermediate domain like"/>
    <property type="match status" value="1"/>
</dbReference>
<keyword evidence="7" id="KW-0106">Calcium</keyword>
<evidence type="ECO:0000256" key="17">
    <source>
        <dbReference type="SAM" id="MobiDB-lite"/>
    </source>
</evidence>
<dbReference type="SUPFAM" id="SSF48592">
    <property type="entry name" value="GroEL equatorial domain-like"/>
    <property type="match status" value="1"/>
</dbReference>
<dbReference type="InterPro" id="IPR027410">
    <property type="entry name" value="TCP-1-like_intermed_sf"/>
</dbReference>
<comment type="caution">
    <text evidence="20">The sequence shown here is derived from an EMBL/GenBank/DDBJ whole genome shotgun (WGS) entry which is preliminary data.</text>
</comment>
<dbReference type="PANTHER" id="PTHR12639">
    <property type="entry name" value="VITAMIN K-DEPENDENT GAMMA-CARBOXYLASE"/>
    <property type="match status" value="1"/>
</dbReference>
<evidence type="ECO:0000256" key="11">
    <source>
        <dbReference type="ARBA" id="ARBA00023157"/>
    </source>
</evidence>
<dbReference type="NCBIfam" id="NF041082">
    <property type="entry name" value="thermosome_alpha"/>
    <property type="match status" value="1"/>
</dbReference>
<dbReference type="InterPro" id="IPR011020">
    <property type="entry name" value="HTTM-like"/>
</dbReference>
<dbReference type="InterPro" id="IPR053935">
    <property type="entry name" value="VKGC_lumenal_dom"/>
</dbReference>
<evidence type="ECO:0000256" key="4">
    <source>
        <dbReference type="ARBA" id="ARBA00022490"/>
    </source>
</evidence>
<evidence type="ECO:0000256" key="6">
    <source>
        <dbReference type="ARBA" id="ARBA00022741"/>
    </source>
</evidence>
<dbReference type="Gene3D" id="1.10.560.10">
    <property type="entry name" value="GroEL-like equatorial domain"/>
    <property type="match status" value="1"/>
</dbReference>
<dbReference type="GO" id="GO:0008488">
    <property type="term" value="F:gamma-glutamyl carboxylase activity"/>
    <property type="evidence" value="ECO:0007669"/>
    <property type="project" value="InterPro"/>
</dbReference>
<name>A0A819BQ29_9BILA</name>
<keyword evidence="9 18" id="KW-1133">Transmembrane helix</keyword>
<evidence type="ECO:0000256" key="15">
    <source>
        <dbReference type="ARBA" id="ARBA00033325"/>
    </source>
</evidence>
<feature type="transmembrane region" description="Helical" evidence="18">
    <location>
        <begin position="921"/>
        <end position="938"/>
    </location>
</feature>
<dbReference type="InterPro" id="IPR053374">
    <property type="entry name" value="TCP-1_chaperonin"/>
</dbReference>
<reference evidence="20" key="1">
    <citation type="submission" date="2021-02" db="EMBL/GenBank/DDBJ databases">
        <authorList>
            <person name="Nowell W R."/>
        </authorList>
    </citation>
    <scope>NUCLEOTIDE SEQUENCE</scope>
</reference>
<dbReference type="GO" id="GO:0016887">
    <property type="term" value="F:ATP hydrolysis activity"/>
    <property type="evidence" value="ECO:0007669"/>
    <property type="project" value="InterPro"/>
</dbReference>
<feature type="compositionally biased region" description="Low complexity" evidence="17">
    <location>
        <begin position="1523"/>
        <end position="1538"/>
    </location>
</feature>
<evidence type="ECO:0000313" key="20">
    <source>
        <dbReference type="EMBL" id="CAF3805443.1"/>
    </source>
</evidence>
<comment type="subcellular location">
    <subcellularLocation>
        <location evidence="2">Cytoplasm</location>
    </subcellularLocation>
    <subcellularLocation>
        <location evidence="1">Endomembrane system</location>
        <topology evidence="1">Multi-pass membrane protein</topology>
    </subcellularLocation>
</comment>
<dbReference type="NCBIfam" id="TIGR02343">
    <property type="entry name" value="chap_CCT_epsi"/>
    <property type="match status" value="1"/>
</dbReference>
<keyword evidence="13" id="KW-0456">Lyase</keyword>
<dbReference type="Proteomes" id="UP000663842">
    <property type="component" value="Unassembled WGS sequence"/>
</dbReference>
<dbReference type="InterPro" id="IPR027413">
    <property type="entry name" value="GROEL-like_equatorial_sf"/>
</dbReference>
<evidence type="ECO:0000259" key="19">
    <source>
        <dbReference type="PROSITE" id="PS50222"/>
    </source>
</evidence>
<dbReference type="GO" id="GO:0005832">
    <property type="term" value="C:chaperonin-containing T-complex"/>
    <property type="evidence" value="ECO:0007669"/>
    <property type="project" value="UniProtKB-ARBA"/>
</dbReference>
<feature type="domain" description="EF-hand" evidence="19">
    <location>
        <begin position="655"/>
        <end position="690"/>
    </location>
</feature>
<gene>
    <name evidence="20" type="ORF">UXM345_LOCUS5063</name>
</gene>
<dbReference type="NCBIfam" id="NF041083">
    <property type="entry name" value="thermosome_beta"/>
    <property type="match status" value="1"/>
</dbReference>
<evidence type="ECO:0000313" key="21">
    <source>
        <dbReference type="Proteomes" id="UP000663842"/>
    </source>
</evidence>
<feature type="domain" description="EF-hand" evidence="19">
    <location>
        <begin position="696"/>
        <end position="731"/>
    </location>
</feature>
<evidence type="ECO:0000256" key="12">
    <source>
        <dbReference type="ARBA" id="ARBA00023186"/>
    </source>
</evidence>
<dbReference type="GO" id="GO:0005524">
    <property type="term" value="F:ATP binding"/>
    <property type="evidence" value="ECO:0007669"/>
    <property type="project" value="UniProtKB-KW"/>
</dbReference>
<dbReference type="SMART" id="SM00752">
    <property type="entry name" value="HTTM"/>
    <property type="match status" value="1"/>
</dbReference>
<dbReference type="InterPro" id="IPR002194">
    <property type="entry name" value="Chaperonin_TCP-1_CS"/>
</dbReference>
<evidence type="ECO:0000256" key="9">
    <source>
        <dbReference type="ARBA" id="ARBA00022989"/>
    </source>
</evidence>
<dbReference type="InterPro" id="IPR002048">
    <property type="entry name" value="EF_hand_dom"/>
</dbReference>
<keyword evidence="12 16" id="KW-0143">Chaperone</keyword>
<dbReference type="FunFam" id="3.50.7.10:FF:000003">
    <property type="entry name" value="T-complex protein 1 subunit epsilon"/>
    <property type="match status" value="1"/>
</dbReference>
<evidence type="ECO:0000256" key="16">
    <source>
        <dbReference type="RuleBase" id="RU004187"/>
    </source>
</evidence>
<dbReference type="EMBL" id="CAJOBF010000364">
    <property type="protein sequence ID" value="CAF3805443.1"/>
    <property type="molecule type" value="Genomic_DNA"/>
</dbReference>
<dbReference type="CDD" id="cd03339">
    <property type="entry name" value="TCP1_epsilon"/>
    <property type="match status" value="1"/>
</dbReference>
<dbReference type="FunFam" id="1.10.560.10:FF:000049">
    <property type="entry name" value="T-complex protein 1 subunitTheta, putative"/>
    <property type="match status" value="1"/>
</dbReference>
<feature type="compositionally biased region" description="Polar residues" evidence="17">
    <location>
        <begin position="1510"/>
        <end position="1522"/>
    </location>
</feature>
<evidence type="ECO:0000256" key="8">
    <source>
        <dbReference type="ARBA" id="ARBA00022840"/>
    </source>
</evidence>
<dbReference type="InterPro" id="IPR054827">
    <property type="entry name" value="thermosome_alpha"/>
</dbReference>
<comment type="similarity">
    <text evidence="3 16">Belongs to the TCP-1 chaperonin family.</text>
</comment>
<dbReference type="Pfam" id="PF13499">
    <property type="entry name" value="EF-hand_7"/>
    <property type="match status" value="1"/>
</dbReference>
<dbReference type="GO" id="GO:0140662">
    <property type="term" value="F:ATP-dependent protein folding chaperone"/>
    <property type="evidence" value="ECO:0007669"/>
    <property type="project" value="InterPro"/>
</dbReference>
<dbReference type="SMART" id="SM00054">
    <property type="entry name" value="EFh"/>
    <property type="match status" value="3"/>
</dbReference>
<organism evidence="20 21">
    <name type="scientific">Rotaria magnacalcarata</name>
    <dbReference type="NCBI Taxonomy" id="392030"/>
    <lineage>
        <taxon>Eukaryota</taxon>
        <taxon>Metazoa</taxon>
        <taxon>Spiralia</taxon>
        <taxon>Gnathifera</taxon>
        <taxon>Rotifera</taxon>
        <taxon>Eurotatoria</taxon>
        <taxon>Bdelloidea</taxon>
        <taxon>Philodinida</taxon>
        <taxon>Philodinidae</taxon>
        <taxon>Rotaria</taxon>
    </lineage>
</organism>
<evidence type="ECO:0000256" key="2">
    <source>
        <dbReference type="ARBA" id="ARBA00004496"/>
    </source>
</evidence>
<dbReference type="SUPFAM" id="SSF52029">
    <property type="entry name" value="GroEL apical domain-like"/>
    <property type="match status" value="1"/>
</dbReference>
<dbReference type="CDD" id="cd00051">
    <property type="entry name" value="EFh"/>
    <property type="match status" value="1"/>
</dbReference>
<dbReference type="FunFam" id="1.10.560.10:FF:000053">
    <property type="entry name" value="T-complex protein 1 subunit delta"/>
    <property type="match status" value="1"/>
</dbReference>
<dbReference type="Gene3D" id="3.30.260.10">
    <property type="entry name" value="TCP-1-like chaperonin intermediate domain"/>
    <property type="match status" value="1"/>
</dbReference>
<dbReference type="Pfam" id="PF05090">
    <property type="entry name" value="HTTM"/>
    <property type="match status" value="1"/>
</dbReference>
<proteinExistence type="inferred from homology"/>
<dbReference type="Gene3D" id="3.50.7.10">
    <property type="entry name" value="GroEL"/>
    <property type="match status" value="1"/>
</dbReference>
<dbReference type="GO" id="GO:0019842">
    <property type="term" value="F:vitamin binding"/>
    <property type="evidence" value="ECO:0007669"/>
    <property type="project" value="TreeGrafter"/>
</dbReference>
<dbReference type="Pfam" id="PF00118">
    <property type="entry name" value="Cpn60_TCP1"/>
    <property type="match status" value="1"/>
</dbReference>
<dbReference type="Gene3D" id="1.10.238.10">
    <property type="entry name" value="EF-hand"/>
    <property type="match status" value="1"/>
</dbReference>
<evidence type="ECO:0000256" key="10">
    <source>
        <dbReference type="ARBA" id="ARBA00023136"/>
    </source>
</evidence>
<feature type="transmembrane region" description="Helical" evidence="18">
    <location>
        <begin position="839"/>
        <end position="872"/>
    </location>
</feature>
<dbReference type="PRINTS" id="PR00304">
    <property type="entry name" value="TCOMPLEXTCP1"/>
</dbReference>
<dbReference type="InterPro" id="IPR002423">
    <property type="entry name" value="Cpn60/GroEL/TCP-1"/>
</dbReference>
<dbReference type="GO" id="GO:0005509">
    <property type="term" value="F:calcium ion binding"/>
    <property type="evidence" value="ECO:0007669"/>
    <property type="project" value="InterPro"/>
</dbReference>
<keyword evidence="8 16" id="KW-0067">ATP-binding</keyword>
<evidence type="ECO:0000256" key="14">
    <source>
        <dbReference type="ARBA" id="ARBA00024086"/>
    </source>
</evidence>
<dbReference type="InterPro" id="IPR018247">
    <property type="entry name" value="EF_Hand_1_Ca_BS"/>
</dbReference>
<dbReference type="GO" id="GO:0051082">
    <property type="term" value="F:unfolded protein binding"/>
    <property type="evidence" value="ECO:0007669"/>
    <property type="project" value="InterPro"/>
</dbReference>
<dbReference type="PROSITE" id="PS50222">
    <property type="entry name" value="EF_HAND_2"/>
    <property type="match status" value="2"/>
</dbReference>
<dbReference type="InterPro" id="IPR017998">
    <property type="entry name" value="Chaperone_TCP-1"/>
</dbReference>
<dbReference type="InterPro" id="IPR053934">
    <property type="entry name" value="HTTM_dom"/>
</dbReference>
<keyword evidence="6 16" id="KW-0547">Nucleotide-binding</keyword>
<keyword evidence="5 18" id="KW-0812">Transmembrane</keyword>
<feature type="transmembrane region" description="Helical" evidence="18">
    <location>
        <begin position="1017"/>
        <end position="1035"/>
    </location>
</feature>
<keyword evidence="10 18" id="KW-0472">Membrane</keyword>
<keyword evidence="4" id="KW-0963">Cytoplasm</keyword>
<protein>
    <recommendedName>
        <fullName evidence="14">T-complex protein 1 subunit epsilon</fullName>
    </recommendedName>
    <alternativeName>
        <fullName evidence="15">CCT-epsilon</fullName>
    </alternativeName>
</protein>
<dbReference type="InterPro" id="IPR012718">
    <property type="entry name" value="Chap_CCT_epsi"/>
</dbReference>
<dbReference type="GO" id="GO:0012505">
    <property type="term" value="C:endomembrane system"/>
    <property type="evidence" value="ECO:0007669"/>
    <property type="project" value="UniProtKB-SubCell"/>
</dbReference>
<feature type="transmembrane region" description="Helical" evidence="18">
    <location>
        <begin position="974"/>
        <end position="996"/>
    </location>
</feature>